<sequence length="64" mass="6898">MPLQALQGPGEVMVDIAFAAGQLCQGYLHGRLRVVLLSVAYQYPDNRDSAYPLSGVPPQGQENP</sequence>
<gene>
    <name evidence="1" type="ORF">HPA02_19770</name>
</gene>
<evidence type="ECO:0000313" key="1">
    <source>
        <dbReference type="EMBL" id="GEK47694.1"/>
    </source>
</evidence>
<keyword evidence="2" id="KW-1185">Reference proteome</keyword>
<comment type="caution">
    <text evidence="1">The sequence shown here is derived from an EMBL/GenBank/DDBJ whole genome shotgun (WGS) entry which is preliminary data.</text>
</comment>
<evidence type="ECO:0000313" key="2">
    <source>
        <dbReference type="Proteomes" id="UP000321275"/>
    </source>
</evidence>
<accession>A0A510X8G3</accession>
<name>A0A510X8G3_9GAMM</name>
<proteinExistence type="predicted"/>
<dbReference type="AlphaFoldDB" id="A0A510X8G3"/>
<reference evidence="1 2" key="1">
    <citation type="submission" date="2019-07" db="EMBL/GenBank/DDBJ databases">
        <title>Whole genome shotgun sequence of Halomonas pacifica NBRC 102220.</title>
        <authorList>
            <person name="Hosoyama A."/>
            <person name="Uohara A."/>
            <person name="Ohji S."/>
            <person name="Ichikawa N."/>
        </authorList>
    </citation>
    <scope>NUCLEOTIDE SEQUENCE [LARGE SCALE GENOMIC DNA]</scope>
    <source>
        <strain evidence="1 2">NBRC 102220</strain>
    </source>
</reference>
<protein>
    <submittedName>
        <fullName evidence="1">Uncharacterized protein</fullName>
    </submittedName>
</protein>
<organism evidence="1 2">
    <name type="scientific">Bisbaumannia pacifica</name>
    <dbReference type="NCBI Taxonomy" id="77098"/>
    <lineage>
        <taxon>Bacteria</taxon>
        <taxon>Pseudomonadati</taxon>
        <taxon>Pseudomonadota</taxon>
        <taxon>Gammaproteobacteria</taxon>
        <taxon>Oceanospirillales</taxon>
        <taxon>Halomonadaceae</taxon>
        <taxon>Bisbaumannia</taxon>
    </lineage>
</organism>
<dbReference type="Proteomes" id="UP000321275">
    <property type="component" value="Unassembled WGS sequence"/>
</dbReference>
<dbReference type="EMBL" id="BJUK01000020">
    <property type="protein sequence ID" value="GEK47694.1"/>
    <property type="molecule type" value="Genomic_DNA"/>
</dbReference>